<gene>
    <name evidence="2" type="ORF">CA14_008163</name>
</gene>
<evidence type="ECO:0000313" key="2">
    <source>
        <dbReference type="EMBL" id="RMZ46539.1"/>
    </source>
</evidence>
<proteinExistence type="predicted"/>
<comment type="caution">
    <text evidence="2">The sequence shown here is derived from an EMBL/GenBank/DDBJ whole genome shotgun (WGS) entry which is preliminary data.</text>
</comment>
<dbReference type="Proteomes" id="UP000275480">
    <property type="component" value="Unassembled WGS sequence"/>
</dbReference>
<dbReference type="EMBL" id="QQZZ01000034">
    <property type="protein sequence ID" value="RMZ46539.1"/>
    <property type="molecule type" value="Genomic_DNA"/>
</dbReference>
<organism evidence="2 3">
    <name type="scientific">Aspergillus flavus</name>
    <dbReference type="NCBI Taxonomy" id="5059"/>
    <lineage>
        <taxon>Eukaryota</taxon>
        <taxon>Fungi</taxon>
        <taxon>Dikarya</taxon>
        <taxon>Ascomycota</taxon>
        <taxon>Pezizomycotina</taxon>
        <taxon>Eurotiomycetes</taxon>
        <taxon>Eurotiomycetidae</taxon>
        <taxon>Eurotiales</taxon>
        <taxon>Aspergillaceae</taxon>
        <taxon>Aspergillus</taxon>
        <taxon>Aspergillus subgen. Circumdati</taxon>
    </lineage>
</organism>
<sequence>MSSPRPTKPARANLTGDAHVTHLTEASTAQPGNGTINSEEVLRLVDQLSHDQLCDIVIKAAEAHSDVATHIHNTIEEMREKERNRVINFDSLSKSVWYSINVAHRKLKGSRQYDVAGDVWYETRLNGLSALRKIGKTICLSDNDVVGHEVQKQFQSDHCLEEAMIEILSTMSEDERRTIREEESSEEGLWLKLLELDDLAYDLCLFERLNEVLDLINPPRECDDAFDGEDSEDEEGSEYFGEEGEDEEEENSDEYDVQDYDNPVHQPWITDSSNGNHHVFQV</sequence>
<dbReference type="AlphaFoldDB" id="A0AB74CIG6"/>
<reference evidence="2 3" key="1">
    <citation type="submission" date="2018-07" db="EMBL/GenBank/DDBJ databases">
        <title>Identification of spontaneous genetic mutation associated with occurrence of a yellow conidial color mutant of Aspergillus flavus.</title>
        <authorList>
            <person name="Chang P.-K."/>
            <person name="Mack B.M."/>
            <person name="Scharfenstein L."/>
            <person name="Gilbert M.K."/>
        </authorList>
    </citation>
    <scope>NUCLEOTIDE SEQUENCE [LARGE SCALE GENOMIC DNA]</scope>
    <source>
        <strain evidence="2 3">CA14</strain>
    </source>
</reference>
<feature type="compositionally biased region" description="Acidic residues" evidence="1">
    <location>
        <begin position="224"/>
        <end position="259"/>
    </location>
</feature>
<accession>A0AB74CIG6</accession>
<name>A0AB74CIG6_ASPFL</name>
<evidence type="ECO:0000313" key="3">
    <source>
        <dbReference type="Proteomes" id="UP000275480"/>
    </source>
</evidence>
<evidence type="ECO:0000256" key="1">
    <source>
        <dbReference type="SAM" id="MobiDB-lite"/>
    </source>
</evidence>
<feature type="region of interest" description="Disordered" evidence="1">
    <location>
        <begin position="221"/>
        <end position="282"/>
    </location>
</feature>
<protein>
    <submittedName>
        <fullName evidence="2">Uncharacterized protein</fullName>
    </submittedName>
</protein>